<keyword evidence="1" id="KW-0812">Transmembrane</keyword>
<feature type="transmembrane region" description="Helical" evidence="1">
    <location>
        <begin position="114"/>
        <end position="138"/>
    </location>
</feature>
<keyword evidence="2" id="KW-1185">Reference proteome</keyword>
<organism evidence="2 3">
    <name type="scientific">Meloidogyne incognita</name>
    <name type="common">Southern root-knot nematode worm</name>
    <name type="synonym">Oxyuris incognita</name>
    <dbReference type="NCBI Taxonomy" id="6306"/>
    <lineage>
        <taxon>Eukaryota</taxon>
        <taxon>Metazoa</taxon>
        <taxon>Ecdysozoa</taxon>
        <taxon>Nematoda</taxon>
        <taxon>Chromadorea</taxon>
        <taxon>Rhabditida</taxon>
        <taxon>Tylenchina</taxon>
        <taxon>Tylenchomorpha</taxon>
        <taxon>Tylenchoidea</taxon>
        <taxon>Meloidogynidae</taxon>
        <taxon>Meloidogyninae</taxon>
        <taxon>Meloidogyne</taxon>
        <taxon>Meloidogyne incognita group</taxon>
    </lineage>
</organism>
<protein>
    <submittedName>
        <fullName evidence="3">Candidate secreted effector</fullName>
    </submittedName>
</protein>
<evidence type="ECO:0000313" key="3">
    <source>
        <dbReference type="WBParaSite" id="Minc3s02023g27828"/>
    </source>
</evidence>
<reference evidence="3" key="1">
    <citation type="submission" date="2022-11" db="UniProtKB">
        <authorList>
            <consortium name="WormBaseParasite"/>
        </authorList>
    </citation>
    <scope>IDENTIFICATION</scope>
</reference>
<dbReference type="AlphaFoldDB" id="A0A914MM96"/>
<dbReference type="Proteomes" id="UP000887563">
    <property type="component" value="Unplaced"/>
</dbReference>
<keyword evidence="1" id="KW-1133">Transmembrane helix</keyword>
<keyword evidence="1" id="KW-0472">Membrane</keyword>
<dbReference type="WBParaSite" id="Minc3s02023g27828">
    <property type="protein sequence ID" value="Minc3s02023g27828"/>
    <property type="gene ID" value="Minc3s02023g27828"/>
</dbReference>
<evidence type="ECO:0000313" key="2">
    <source>
        <dbReference type="Proteomes" id="UP000887563"/>
    </source>
</evidence>
<sequence length="188" mass="22404">MRNEQAKNQNLSNLLHRTKNLHGIKWTWLPLRSAILNNCAVVTVVKAIQILLIYCHFNLFISCLQKIAYFFFFSLILFSTSRTFTRSLLLLRSCNVTVRGLASSKSWRRFIGEIFVFNVITLHVFIINFNLFIILLFFPISRQNRHICSIRLIIFRRTSQIYFFPITTRCSRTSSFWRFLLWCFRCSN</sequence>
<name>A0A914MM96_MELIC</name>
<proteinExistence type="predicted"/>
<feature type="transmembrane region" description="Helical" evidence="1">
    <location>
        <begin position="35"/>
        <end position="55"/>
    </location>
</feature>
<accession>A0A914MM96</accession>
<feature type="transmembrane region" description="Helical" evidence="1">
    <location>
        <begin position="67"/>
        <end position="85"/>
    </location>
</feature>
<evidence type="ECO:0000256" key="1">
    <source>
        <dbReference type="SAM" id="Phobius"/>
    </source>
</evidence>